<dbReference type="Pfam" id="PF04500">
    <property type="entry name" value="FLYWCH"/>
    <property type="match status" value="1"/>
</dbReference>
<keyword evidence="1" id="KW-0479">Metal-binding</keyword>
<evidence type="ECO:0000259" key="5">
    <source>
        <dbReference type="Pfam" id="PF10551"/>
    </source>
</evidence>
<comment type="caution">
    <text evidence="6">The sequence shown here is derived from an EMBL/GenBank/DDBJ whole genome shotgun (WGS) entry which is preliminary data.</text>
</comment>
<evidence type="ECO:0000256" key="2">
    <source>
        <dbReference type="ARBA" id="ARBA00022771"/>
    </source>
</evidence>
<proteinExistence type="predicted"/>
<evidence type="ECO:0000313" key="6">
    <source>
        <dbReference type="EMBL" id="CAI6348167.1"/>
    </source>
</evidence>
<reference evidence="6 7" key="1">
    <citation type="submission" date="2023-01" db="EMBL/GenBank/DDBJ databases">
        <authorList>
            <person name="Whitehead M."/>
        </authorList>
    </citation>
    <scope>NUCLEOTIDE SEQUENCE [LARGE SCALE GENOMIC DNA]</scope>
</reference>
<evidence type="ECO:0000256" key="1">
    <source>
        <dbReference type="ARBA" id="ARBA00022723"/>
    </source>
</evidence>
<dbReference type="InterPro" id="IPR018289">
    <property type="entry name" value="MULE_transposase_dom"/>
</dbReference>
<dbReference type="Pfam" id="PF10551">
    <property type="entry name" value="MULE"/>
    <property type="match status" value="1"/>
</dbReference>
<organism evidence="6 7">
    <name type="scientific">Macrosiphum euphorbiae</name>
    <name type="common">potato aphid</name>
    <dbReference type="NCBI Taxonomy" id="13131"/>
    <lineage>
        <taxon>Eukaryota</taxon>
        <taxon>Metazoa</taxon>
        <taxon>Ecdysozoa</taxon>
        <taxon>Arthropoda</taxon>
        <taxon>Hexapoda</taxon>
        <taxon>Insecta</taxon>
        <taxon>Pterygota</taxon>
        <taxon>Neoptera</taxon>
        <taxon>Paraneoptera</taxon>
        <taxon>Hemiptera</taxon>
        <taxon>Sternorrhyncha</taxon>
        <taxon>Aphidomorpha</taxon>
        <taxon>Aphidoidea</taxon>
        <taxon>Aphididae</taxon>
        <taxon>Macrosiphini</taxon>
        <taxon>Macrosiphum</taxon>
    </lineage>
</organism>
<gene>
    <name evidence="6" type="ORF">MEUPH1_LOCUS4872</name>
</gene>
<dbReference type="AlphaFoldDB" id="A0AAV0VZ74"/>
<keyword evidence="2" id="KW-0863">Zinc-finger</keyword>
<name>A0AAV0VZ74_9HEMI</name>
<protein>
    <recommendedName>
        <fullName evidence="8">MULE transposase domain-containing protein</fullName>
    </recommendedName>
</protein>
<sequence>MEFTTMFSQNGKQLTVLDNFKFKFKYESKISGYKTWECTNKSCKAKLVFNKEKTLIQEKSVLDHIHEADSTIECQAVSNSIKLKISESNINEMSSKIIRKELRSLENDTQLLTNDFSYIRRNLYNKKTKYHPPLPKNINEVHKALINMNITTNKNENLLLINDKETNIIIFTCLTNLKYLCSMEKVFMDGTFQFCTNFFYQFFVLHGFQNGIYTSLVYALLPNKRTSTYEHVFKKLRDACLTEGFVLNPNMFVIDFEIGIPEAVRSIWLTSIIRCCNFHLGQAWLR</sequence>
<dbReference type="Proteomes" id="UP001160148">
    <property type="component" value="Unassembled WGS sequence"/>
</dbReference>
<dbReference type="InterPro" id="IPR007588">
    <property type="entry name" value="Znf_FLYWCH"/>
</dbReference>
<feature type="domain" description="FLYWCH-type" evidence="4">
    <location>
        <begin position="7"/>
        <end position="54"/>
    </location>
</feature>
<dbReference type="GO" id="GO:0008270">
    <property type="term" value="F:zinc ion binding"/>
    <property type="evidence" value="ECO:0007669"/>
    <property type="project" value="UniProtKB-KW"/>
</dbReference>
<evidence type="ECO:0000259" key="4">
    <source>
        <dbReference type="Pfam" id="PF04500"/>
    </source>
</evidence>
<evidence type="ECO:0000313" key="7">
    <source>
        <dbReference type="Proteomes" id="UP001160148"/>
    </source>
</evidence>
<keyword evidence="3" id="KW-0862">Zinc</keyword>
<keyword evidence="7" id="KW-1185">Reference proteome</keyword>
<evidence type="ECO:0008006" key="8">
    <source>
        <dbReference type="Google" id="ProtNLM"/>
    </source>
</evidence>
<dbReference type="EMBL" id="CARXXK010000001">
    <property type="protein sequence ID" value="CAI6348167.1"/>
    <property type="molecule type" value="Genomic_DNA"/>
</dbReference>
<feature type="domain" description="MULE transposase" evidence="5">
    <location>
        <begin position="186"/>
        <end position="280"/>
    </location>
</feature>
<accession>A0AAV0VZ74</accession>
<evidence type="ECO:0000256" key="3">
    <source>
        <dbReference type="ARBA" id="ARBA00022833"/>
    </source>
</evidence>
<dbReference type="Gene3D" id="2.20.25.240">
    <property type="match status" value="1"/>
</dbReference>